<dbReference type="AlphaFoldDB" id="A0A6G3QWP6"/>
<dbReference type="NCBIfam" id="NF040464">
    <property type="entry name" value="SCO3374_fam"/>
    <property type="match status" value="1"/>
</dbReference>
<organism evidence="2">
    <name type="scientific">Streptomyces sp. SID14436</name>
    <dbReference type="NCBI Taxonomy" id="2706070"/>
    <lineage>
        <taxon>Bacteria</taxon>
        <taxon>Bacillati</taxon>
        <taxon>Actinomycetota</taxon>
        <taxon>Actinomycetes</taxon>
        <taxon>Kitasatosporales</taxon>
        <taxon>Streptomycetaceae</taxon>
        <taxon>Streptomyces</taxon>
    </lineage>
</organism>
<evidence type="ECO:0000313" key="2">
    <source>
        <dbReference type="EMBL" id="NEA87801.1"/>
    </source>
</evidence>
<dbReference type="RefSeq" id="WP_164438530.1">
    <property type="nucleotide sequence ID" value="NZ_JAAGMD010000509.1"/>
</dbReference>
<proteinExistence type="predicted"/>
<evidence type="ECO:0008006" key="3">
    <source>
        <dbReference type="Google" id="ProtNLM"/>
    </source>
</evidence>
<evidence type="ECO:0000256" key="1">
    <source>
        <dbReference type="SAM" id="MobiDB-lite"/>
    </source>
</evidence>
<feature type="region of interest" description="Disordered" evidence="1">
    <location>
        <begin position="184"/>
        <end position="210"/>
    </location>
</feature>
<protein>
    <recommendedName>
        <fullName evidence="3">Proline-rich protein</fullName>
    </recommendedName>
</protein>
<comment type="caution">
    <text evidence="2">The sequence shown here is derived from an EMBL/GenBank/DDBJ whole genome shotgun (WGS) entry which is preliminary data.</text>
</comment>
<name>A0A6G3QWP6_9ACTN</name>
<gene>
    <name evidence="2" type="ORF">G3I53_17580</name>
</gene>
<dbReference type="InterPro" id="IPR047919">
    <property type="entry name" value="SCO3374-like"/>
</dbReference>
<sequence>MVVTVSTGAGLPGPRRPLASGDRIRAWYENELGWPTAPGPGPRLVVGVRFDVLDVPAEAGHAALAHFSRAGEDAAFPVAAQGGRLRLLVAPGSAEEVPGLLDWLEWGGLTLDLVAIGAGGLMDAPPPPGRDAPPGAAVWLRPPGSRDDVESSLPTLSAMGGRRCAADLARLVNTVATQCHRVRLRRAGAEPGPSGSPRVPGKPLKAFSGP</sequence>
<reference evidence="2" key="1">
    <citation type="submission" date="2020-01" db="EMBL/GenBank/DDBJ databases">
        <title>Insect and environment-associated Actinomycetes.</title>
        <authorList>
            <person name="Currrie C."/>
            <person name="Chevrette M."/>
            <person name="Carlson C."/>
            <person name="Stubbendieck R."/>
            <person name="Wendt-Pienkowski E."/>
        </authorList>
    </citation>
    <scope>NUCLEOTIDE SEQUENCE</scope>
    <source>
        <strain evidence="2">SID14436</strain>
    </source>
</reference>
<accession>A0A6G3QWP6</accession>
<dbReference type="EMBL" id="JAAGMD010000509">
    <property type="protein sequence ID" value="NEA87801.1"/>
    <property type="molecule type" value="Genomic_DNA"/>
</dbReference>